<reference evidence="1" key="1">
    <citation type="journal article" date="2022" name="bioRxiv">
        <title>Sequencing and chromosome-scale assembly of the giantPleurodeles waltlgenome.</title>
        <authorList>
            <person name="Brown T."/>
            <person name="Elewa A."/>
            <person name="Iarovenko S."/>
            <person name="Subramanian E."/>
            <person name="Araus A.J."/>
            <person name="Petzold A."/>
            <person name="Susuki M."/>
            <person name="Suzuki K.-i.T."/>
            <person name="Hayashi T."/>
            <person name="Toyoda A."/>
            <person name="Oliveira C."/>
            <person name="Osipova E."/>
            <person name="Leigh N.D."/>
            <person name="Simon A."/>
            <person name="Yun M.H."/>
        </authorList>
    </citation>
    <scope>NUCLEOTIDE SEQUENCE</scope>
    <source>
        <strain evidence="1">20211129_DDA</strain>
        <tissue evidence="1">Liver</tissue>
    </source>
</reference>
<organism evidence="1 2">
    <name type="scientific">Pleurodeles waltl</name>
    <name type="common">Iberian ribbed newt</name>
    <dbReference type="NCBI Taxonomy" id="8319"/>
    <lineage>
        <taxon>Eukaryota</taxon>
        <taxon>Metazoa</taxon>
        <taxon>Chordata</taxon>
        <taxon>Craniata</taxon>
        <taxon>Vertebrata</taxon>
        <taxon>Euteleostomi</taxon>
        <taxon>Amphibia</taxon>
        <taxon>Batrachia</taxon>
        <taxon>Caudata</taxon>
        <taxon>Salamandroidea</taxon>
        <taxon>Salamandridae</taxon>
        <taxon>Pleurodelinae</taxon>
        <taxon>Pleurodeles</taxon>
    </lineage>
</organism>
<comment type="caution">
    <text evidence="1">The sequence shown here is derived from an EMBL/GenBank/DDBJ whole genome shotgun (WGS) entry which is preliminary data.</text>
</comment>
<sequence length="104" mass="11640">MMHAPSIADLMAVIQGPKAEVDHKNDAVAIEVNLLCVDLRKVSEGLAQAEKNVEILQQELPDHDWSQQARILPSPRDDCLIRIGKRPRERVWQVAAPLVQLGFV</sequence>
<evidence type="ECO:0000313" key="2">
    <source>
        <dbReference type="Proteomes" id="UP001066276"/>
    </source>
</evidence>
<dbReference type="Proteomes" id="UP001066276">
    <property type="component" value="Chromosome 1_2"/>
</dbReference>
<dbReference type="AlphaFoldDB" id="A0AAV7W912"/>
<evidence type="ECO:0000313" key="1">
    <source>
        <dbReference type="EMBL" id="KAJ1208800.1"/>
    </source>
</evidence>
<gene>
    <name evidence="1" type="ORF">NDU88_004183</name>
</gene>
<protein>
    <submittedName>
        <fullName evidence="1">Uncharacterized protein</fullName>
    </submittedName>
</protein>
<proteinExistence type="predicted"/>
<keyword evidence="2" id="KW-1185">Reference proteome</keyword>
<accession>A0AAV7W912</accession>
<dbReference type="EMBL" id="JANPWB010000002">
    <property type="protein sequence ID" value="KAJ1208800.1"/>
    <property type="molecule type" value="Genomic_DNA"/>
</dbReference>
<name>A0AAV7W912_PLEWA</name>